<feature type="transmembrane region" description="Helical" evidence="2">
    <location>
        <begin position="119"/>
        <end position="143"/>
    </location>
</feature>
<keyword evidence="2" id="KW-1133">Transmembrane helix</keyword>
<proteinExistence type="predicted"/>
<evidence type="ECO:0000313" key="5">
    <source>
        <dbReference type="Proteomes" id="UP001595965"/>
    </source>
</evidence>
<keyword evidence="2" id="KW-0472">Membrane</keyword>
<dbReference type="Proteomes" id="UP001595965">
    <property type="component" value="Unassembled WGS sequence"/>
</dbReference>
<dbReference type="InterPro" id="IPR025889">
    <property type="entry name" value="GSP17M-like_dom"/>
</dbReference>
<dbReference type="EMBL" id="JBHSEN010000001">
    <property type="protein sequence ID" value="MFC4428168.1"/>
    <property type="molecule type" value="Genomic_DNA"/>
</dbReference>
<feature type="transmembrane region" description="Helical" evidence="2">
    <location>
        <begin position="91"/>
        <end position="113"/>
    </location>
</feature>
<dbReference type="Pfam" id="PF11181">
    <property type="entry name" value="YflT"/>
    <property type="match status" value="1"/>
</dbReference>
<comment type="caution">
    <text evidence="4">The sequence shown here is derived from an EMBL/GenBank/DDBJ whole genome shotgun (WGS) entry which is preliminary data.</text>
</comment>
<feature type="compositionally biased region" description="Polar residues" evidence="1">
    <location>
        <begin position="300"/>
        <end position="310"/>
    </location>
</feature>
<feature type="compositionally biased region" description="Low complexity" evidence="1">
    <location>
        <begin position="179"/>
        <end position="199"/>
    </location>
</feature>
<accession>A0ABV8XTT2</accession>
<dbReference type="RefSeq" id="WP_378108170.1">
    <property type="nucleotide sequence ID" value="NZ_JBHSEN010000001.1"/>
</dbReference>
<evidence type="ECO:0000259" key="3">
    <source>
        <dbReference type="Pfam" id="PF11181"/>
    </source>
</evidence>
<feature type="compositionally biased region" description="Basic and acidic residues" evidence="1">
    <location>
        <begin position="269"/>
        <end position="282"/>
    </location>
</feature>
<evidence type="ECO:0000313" key="4">
    <source>
        <dbReference type="EMBL" id="MFC4428168.1"/>
    </source>
</evidence>
<evidence type="ECO:0000256" key="2">
    <source>
        <dbReference type="SAM" id="Phobius"/>
    </source>
</evidence>
<reference evidence="5" key="1">
    <citation type="journal article" date="2019" name="Int. J. Syst. Evol. Microbiol.">
        <title>The Global Catalogue of Microorganisms (GCM) 10K type strain sequencing project: providing services to taxonomists for standard genome sequencing and annotation.</title>
        <authorList>
            <consortium name="The Broad Institute Genomics Platform"/>
            <consortium name="The Broad Institute Genome Sequencing Center for Infectious Disease"/>
            <person name="Wu L."/>
            <person name="Ma J."/>
        </authorList>
    </citation>
    <scope>NUCLEOTIDE SEQUENCE [LARGE SCALE GENOMIC DNA]</scope>
    <source>
        <strain evidence="5">CGMCC 1.12125</strain>
    </source>
</reference>
<evidence type="ECO:0000256" key="1">
    <source>
        <dbReference type="SAM" id="MobiDB-lite"/>
    </source>
</evidence>
<feature type="region of interest" description="Disordered" evidence="1">
    <location>
        <begin position="178"/>
        <end position="422"/>
    </location>
</feature>
<keyword evidence="5" id="KW-1185">Reference proteome</keyword>
<organism evidence="4 5">
    <name type="scientific">Citricoccus alkalitolerans</name>
    <dbReference type="NCBI Taxonomy" id="246603"/>
    <lineage>
        <taxon>Bacteria</taxon>
        <taxon>Bacillati</taxon>
        <taxon>Actinomycetota</taxon>
        <taxon>Actinomycetes</taxon>
        <taxon>Micrococcales</taxon>
        <taxon>Micrococcaceae</taxon>
        <taxon>Citricoccus</taxon>
    </lineage>
</organism>
<sequence length="422" mass="43603">MAENPDAMMTRTGTSGTMEPMSMLFGPTSSDPSVSGLPRGEVLASFPTHAEARKVVDRLAEQEFDVRTVSVVGTDLRTVERIRNRLTYPSVALRSAIQGAFFGAMLGILMTLIDPSGSGFQILYTVGLGVAIWVLFGVIGHALRKGRGVNSVQQLVPSNFDVVCDFETAHQAKQLLDRPAQAPAPSAHTPAPPANQSASPQPPAGTSPASPSPAHQNPAPGPTGHQGPTPASHSAGTAPVPPAPQTEAPSRNGIFPDLPDGRPQYGVRLPEDEAKVVQERILSENAAKNAPGDQAAASFETPSYGQQDQQESGRKGRAGGSGRRSDPSRPVDGEGALTAAGDRPTSGAGSAEQPQNTTGAPGAGSAEQPQNTTGAPGETGPGEPGTSEAGAFERPAYGRRAAGDQPEAGRPETTQDEAERRD</sequence>
<name>A0ABV8XTT2_9MICC</name>
<feature type="compositionally biased region" description="Basic and acidic residues" evidence="1">
    <location>
        <begin position="323"/>
        <end position="332"/>
    </location>
</feature>
<feature type="domain" description="General stress protein 17M-like" evidence="3">
    <location>
        <begin position="42"/>
        <end position="121"/>
    </location>
</feature>
<keyword evidence="2" id="KW-0812">Transmembrane</keyword>
<gene>
    <name evidence="4" type="ORF">ACFO0K_00560</name>
</gene>
<protein>
    <submittedName>
        <fullName evidence="4">General stress protein</fullName>
    </submittedName>
</protein>